<evidence type="ECO:0000313" key="4">
    <source>
        <dbReference type="Proteomes" id="UP000642748"/>
    </source>
</evidence>
<dbReference type="InterPro" id="IPR000914">
    <property type="entry name" value="SBP_5_dom"/>
</dbReference>
<dbReference type="CDD" id="cd08506">
    <property type="entry name" value="PBP2_clavulanate_OppA2"/>
    <property type="match status" value="1"/>
</dbReference>
<reference evidence="3" key="1">
    <citation type="submission" date="2021-01" db="EMBL/GenBank/DDBJ databases">
        <title>Whole genome shotgun sequence of Rugosimonospora africana NBRC 104875.</title>
        <authorList>
            <person name="Komaki H."/>
            <person name="Tamura T."/>
        </authorList>
    </citation>
    <scope>NUCLEOTIDE SEQUENCE</scope>
    <source>
        <strain evidence="3">NBRC 104875</strain>
    </source>
</reference>
<dbReference type="PIRSF" id="PIRSF002741">
    <property type="entry name" value="MppA"/>
    <property type="match status" value="1"/>
</dbReference>
<dbReference type="Proteomes" id="UP000642748">
    <property type="component" value="Unassembled WGS sequence"/>
</dbReference>
<feature type="chain" id="PRO_5038755863" evidence="1">
    <location>
        <begin position="26"/>
        <end position="558"/>
    </location>
</feature>
<dbReference type="InterPro" id="IPR030678">
    <property type="entry name" value="Peptide/Ni-bd"/>
</dbReference>
<dbReference type="AlphaFoldDB" id="A0A8J3QVH9"/>
<protein>
    <submittedName>
        <fullName evidence="3">ABC transporter substrate-binding protein</fullName>
    </submittedName>
</protein>
<dbReference type="PANTHER" id="PTHR30290">
    <property type="entry name" value="PERIPLASMIC BINDING COMPONENT OF ABC TRANSPORTER"/>
    <property type="match status" value="1"/>
</dbReference>
<dbReference type="GO" id="GO:1904680">
    <property type="term" value="F:peptide transmembrane transporter activity"/>
    <property type="evidence" value="ECO:0007669"/>
    <property type="project" value="TreeGrafter"/>
</dbReference>
<evidence type="ECO:0000256" key="1">
    <source>
        <dbReference type="SAM" id="SignalP"/>
    </source>
</evidence>
<dbReference type="InterPro" id="IPR039424">
    <property type="entry name" value="SBP_5"/>
</dbReference>
<dbReference type="PANTHER" id="PTHR30290:SF83">
    <property type="entry name" value="ABC TRANSPORTER SUBSTRATE-BINDING PROTEIN"/>
    <property type="match status" value="1"/>
</dbReference>
<feature type="domain" description="Solute-binding protein family 5" evidence="2">
    <location>
        <begin position="88"/>
        <end position="473"/>
    </location>
</feature>
<keyword evidence="1" id="KW-0732">Signal</keyword>
<dbReference type="Pfam" id="PF00496">
    <property type="entry name" value="SBP_bac_5"/>
    <property type="match status" value="1"/>
</dbReference>
<sequence length="558" mass="59014">MRRHGAAGAVAVTAALALALTACNANPSSTASPGPTTAVTKGGTLTILTAQTNIDLDPAKSQNLATTTLGLVLRRLTTWDIQPGQPAKVVPDLATTTGTSSADGKTWTFQLKDGLKYADGTPITAADIKYGVERSFAPELSGGLGYHKTLLVGGDTYKGPYTGGDLTSIEVPDARTIVFHLTKSYGDWPWIVSMPAFTPVPKAKDDPQKYGKNPVASGPYQVDVNQQGSLLRLKRNPYWDAKTDPERTGGPDQVVFQLGQDTTVQAQRLIADSGADKNAFGAGFVPPSQLVQIQQNPTAKSRLVTSDAGALEFLAMNVTRPGLSDLRVRQAIEYAVDKKSVQVAAGGVIGGDPATTLITPGIAGRADYDLYPAGPDGDPAKAKQLLAQAGHASDLKLTLLVQDDQLNVGYGEAVQQGLKRVGIEVTLKPEEYDAWTADVTNDKGDYDLAISGWQPDFPSANGNIEPLFASSEIGGGGFNLSRYSQPQADGLIQQATGETDPAKAQALWAQADKRIMQDAPVVPLLYTKNSFLHGSGVQNFFVASFPAYPNYLKVSLAK</sequence>
<feature type="signal peptide" evidence="1">
    <location>
        <begin position="1"/>
        <end position="25"/>
    </location>
</feature>
<organism evidence="3 4">
    <name type="scientific">Rugosimonospora africana</name>
    <dbReference type="NCBI Taxonomy" id="556532"/>
    <lineage>
        <taxon>Bacteria</taxon>
        <taxon>Bacillati</taxon>
        <taxon>Actinomycetota</taxon>
        <taxon>Actinomycetes</taxon>
        <taxon>Micromonosporales</taxon>
        <taxon>Micromonosporaceae</taxon>
        <taxon>Rugosimonospora</taxon>
    </lineage>
</organism>
<dbReference type="PROSITE" id="PS51257">
    <property type="entry name" value="PROKAR_LIPOPROTEIN"/>
    <property type="match status" value="1"/>
</dbReference>
<proteinExistence type="predicted"/>
<dbReference type="GO" id="GO:0043190">
    <property type="term" value="C:ATP-binding cassette (ABC) transporter complex"/>
    <property type="evidence" value="ECO:0007669"/>
    <property type="project" value="InterPro"/>
</dbReference>
<dbReference type="SUPFAM" id="SSF53850">
    <property type="entry name" value="Periplasmic binding protein-like II"/>
    <property type="match status" value="1"/>
</dbReference>
<evidence type="ECO:0000259" key="2">
    <source>
        <dbReference type="Pfam" id="PF00496"/>
    </source>
</evidence>
<keyword evidence="4" id="KW-1185">Reference proteome</keyword>
<comment type="caution">
    <text evidence="3">The sequence shown here is derived from an EMBL/GenBank/DDBJ whole genome shotgun (WGS) entry which is preliminary data.</text>
</comment>
<dbReference type="GO" id="GO:0015833">
    <property type="term" value="P:peptide transport"/>
    <property type="evidence" value="ECO:0007669"/>
    <property type="project" value="TreeGrafter"/>
</dbReference>
<dbReference type="Gene3D" id="3.10.105.10">
    <property type="entry name" value="Dipeptide-binding Protein, Domain 3"/>
    <property type="match status" value="1"/>
</dbReference>
<dbReference type="Gene3D" id="3.40.190.10">
    <property type="entry name" value="Periplasmic binding protein-like II"/>
    <property type="match status" value="1"/>
</dbReference>
<dbReference type="RefSeq" id="WP_203919190.1">
    <property type="nucleotide sequence ID" value="NZ_BONZ01000035.1"/>
</dbReference>
<accession>A0A8J3QVH9</accession>
<gene>
    <name evidence="3" type="ORF">Raf01_37330</name>
</gene>
<evidence type="ECO:0000313" key="3">
    <source>
        <dbReference type="EMBL" id="GIH15561.1"/>
    </source>
</evidence>
<dbReference type="GO" id="GO:0042597">
    <property type="term" value="C:periplasmic space"/>
    <property type="evidence" value="ECO:0007669"/>
    <property type="project" value="UniProtKB-ARBA"/>
</dbReference>
<dbReference type="EMBL" id="BONZ01000035">
    <property type="protein sequence ID" value="GIH15561.1"/>
    <property type="molecule type" value="Genomic_DNA"/>
</dbReference>
<name>A0A8J3QVH9_9ACTN</name>